<feature type="non-terminal residue" evidence="1">
    <location>
        <position position="1"/>
    </location>
</feature>
<accession>A0A0C9SXY9</accession>
<evidence type="ECO:0000313" key="1">
    <source>
        <dbReference type="EMBL" id="KII84700.1"/>
    </source>
</evidence>
<dbReference type="HOGENOM" id="CLU_046162_0_0_1"/>
<gene>
    <name evidence="1" type="ORF">PLICRDRAFT_79962</name>
</gene>
<organism evidence="1 2">
    <name type="scientific">Plicaturopsis crispa FD-325 SS-3</name>
    <dbReference type="NCBI Taxonomy" id="944288"/>
    <lineage>
        <taxon>Eukaryota</taxon>
        <taxon>Fungi</taxon>
        <taxon>Dikarya</taxon>
        <taxon>Basidiomycota</taxon>
        <taxon>Agaricomycotina</taxon>
        <taxon>Agaricomycetes</taxon>
        <taxon>Agaricomycetidae</taxon>
        <taxon>Amylocorticiales</taxon>
        <taxon>Amylocorticiaceae</taxon>
        <taxon>Plicatura</taxon>
        <taxon>Plicaturopsis crispa</taxon>
    </lineage>
</organism>
<protein>
    <submittedName>
        <fullName evidence="1">Uncharacterized protein</fullName>
    </submittedName>
</protein>
<name>A0A0C9SXY9_PLICR</name>
<proteinExistence type="predicted"/>
<dbReference type="AlphaFoldDB" id="A0A0C9SXY9"/>
<dbReference type="EMBL" id="KN832570">
    <property type="protein sequence ID" value="KII84700.1"/>
    <property type="molecule type" value="Genomic_DNA"/>
</dbReference>
<feature type="non-terminal residue" evidence="1">
    <location>
        <position position="277"/>
    </location>
</feature>
<dbReference type="OrthoDB" id="2634326at2759"/>
<keyword evidence="2" id="KW-1185">Reference proteome</keyword>
<sequence length="277" mass="31504">KWVDPDSTFIPPSITAWQLALRAVDRSPERLEPNRPRYNGYHFPEPALFVATRNTGLYLLNWLASRQAWLAKVTTANGGAEVMGSPQMWRSFLGAKHNDLASADTFTARCRQQTLELFGVNMHQAPDTVYWGEVQIMTNDMDSPQTQTAMREVVWDVFEHSFRFELRALDRLACPGEWEADSEAREALVANVFGGNFMVGRMPTQNEGLAAEEYPDRVTALEALRQLMAGWKNAPATITEYVLHPDDPAADHPQTYLGMEEAVSKFYCQTFYNWYAR</sequence>
<dbReference type="Proteomes" id="UP000053263">
    <property type="component" value="Unassembled WGS sequence"/>
</dbReference>
<evidence type="ECO:0000313" key="2">
    <source>
        <dbReference type="Proteomes" id="UP000053263"/>
    </source>
</evidence>
<reference evidence="1 2" key="1">
    <citation type="submission" date="2014-06" db="EMBL/GenBank/DDBJ databases">
        <title>Evolutionary Origins and Diversification of the Mycorrhizal Mutualists.</title>
        <authorList>
            <consortium name="DOE Joint Genome Institute"/>
            <consortium name="Mycorrhizal Genomics Consortium"/>
            <person name="Kohler A."/>
            <person name="Kuo A."/>
            <person name="Nagy L.G."/>
            <person name="Floudas D."/>
            <person name="Copeland A."/>
            <person name="Barry K.W."/>
            <person name="Cichocki N."/>
            <person name="Veneault-Fourrey C."/>
            <person name="LaButti K."/>
            <person name="Lindquist E.A."/>
            <person name="Lipzen A."/>
            <person name="Lundell T."/>
            <person name="Morin E."/>
            <person name="Murat C."/>
            <person name="Riley R."/>
            <person name="Ohm R."/>
            <person name="Sun H."/>
            <person name="Tunlid A."/>
            <person name="Henrissat B."/>
            <person name="Grigoriev I.V."/>
            <person name="Hibbett D.S."/>
            <person name="Martin F."/>
        </authorList>
    </citation>
    <scope>NUCLEOTIDE SEQUENCE [LARGE SCALE GENOMIC DNA]</scope>
    <source>
        <strain evidence="1 2">FD-325 SS-3</strain>
    </source>
</reference>